<dbReference type="EMBL" id="CM017694">
    <property type="protein sequence ID" value="TYH08380.1"/>
    <property type="molecule type" value="Genomic_DNA"/>
</dbReference>
<organism evidence="1 2">
    <name type="scientific">Gossypium darwinii</name>
    <name type="common">Darwin's cotton</name>
    <name type="synonym">Gossypium barbadense var. darwinii</name>
    <dbReference type="NCBI Taxonomy" id="34276"/>
    <lineage>
        <taxon>Eukaryota</taxon>
        <taxon>Viridiplantae</taxon>
        <taxon>Streptophyta</taxon>
        <taxon>Embryophyta</taxon>
        <taxon>Tracheophyta</taxon>
        <taxon>Spermatophyta</taxon>
        <taxon>Magnoliopsida</taxon>
        <taxon>eudicotyledons</taxon>
        <taxon>Gunneridae</taxon>
        <taxon>Pentapetalae</taxon>
        <taxon>rosids</taxon>
        <taxon>malvids</taxon>
        <taxon>Malvales</taxon>
        <taxon>Malvaceae</taxon>
        <taxon>Malvoideae</taxon>
        <taxon>Gossypium</taxon>
    </lineage>
</organism>
<sequence>MEAPPIKQESNGSSHSGLTVESICYYAGVTWDSNVVETSKFLILTLII</sequence>
<evidence type="ECO:0000313" key="1">
    <source>
        <dbReference type="EMBL" id="TYH08380.1"/>
    </source>
</evidence>
<reference evidence="1 2" key="1">
    <citation type="submission" date="2019-06" db="EMBL/GenBank/DDBJ databases">
        <title>WGS assembly of Gossypium darwinii.</title>
        <authorList>
            <person name="Chen Z.J."/>
            <person name="Sreedasyam A."/>
            <person name="Ando A."/>
            <person name="Song Q."/>
            <person name="De L."/>
            <person name="Hulse-Kemp A."/>
            <person name="Ding M."/>
            <person name="Ye W."/>
            <person name="Kirkbride R."/>
            <person name="Jenkins J."/>
            <person name="Plott C."/>
            <person name="Lovell J."/>
            <person name="Lin Y.-M."/>
            <person name="Vaughn R."/>
            <person name="Liu B."/>
            <person name="Li W."/>
            <person name="Simpson S."/>
            <person name="Scheffler B."/>
            <person name="Saski C."/>
            <person name="Grover C."/>
            <person name="Hu G."/>
            <person name="Conover J."/>
            <person name="Carlson J."/>
            <person name="Shu S."/>
            <person name="Boston L."/>
            <person name="Williams M."/>
            <person name="Peterson D."/>
            <person name="Mcgee K."/>
            <person name="Jones D."/>
            <person name="Wendel J."/>
            <person name="Stelly D."/>
            <person name="Grimwood J."/>
            <person name="Schmutz J."/>
        </authorList>
    </citation>
    <scope>NUCLEOTIDE SEQUENCE [LARGE SCALE GENOMIC DNA]</scope>
    <source>
        <strain evidence="1">1808015.09</strain>
    </source>
</reference>
<proteinExistence type="predicted"/>
<evidence type="ECO:0000313" key="2">
    <source>
        <dbReference type="Proteomes" id="UP000323506"/>
    </source>
</evidence>
<keyword evidence="2" id="KW-1185">Reference proteome</keyword>
<dbReference type="AlphaFoldDB" id="A0A5D2FSL7"/>
<accession>A0A5D2FSL7</accession>
<protein>
    <submittedName>
        <fullName evidence="1">Uncharacterized protein</fullName>
    </submittedName>
</protein>
<name>A0A5D2FSL7_GOSDA</name>
<gene>
    <name evidence="1" type="ORF">ES288_A07G010200v1</name>
</gene>
<dbReference type="Proteomes" id="UP000323506">
    <property type="component" value="Chromosome A07"/>
</dbReference>